<keyword evidence="3" id="KW-0808">Transferase</keyword>
<dbReference type="SMART" id="SM00220">
    <property type="entry name" value="S_TKc"/>
    <property type="match status" value="1"/>
</dbReference>
<dbReference type="GO" id="GO:0005952">
    <property type="term" value="C:cAMP-dependent protein kinase complex"/>
    <property type="evidence" value="ECO:0007669"/>
    <property type="project" value="TreeGrafter"/>
</dbReference>
<evidence type="ECO:0000256" key="4">
    <source>
        <dbReference type="ARBA" id="ARBA00022741"/>
    </source>
</evidence>
<dbReference type="PROSITE" id="PS00108">
    <property type="entry name" value="PROTEIN_KINASE_ST"/>
    <property type="match status" value="1"/>
</dbReference>
<dbReference type="Gene3D" id="3.30.200.20">
    <property type="entry name" value="Phosphorylase Kinase, domain 1"/>
    <property type="match status" value="1"/>
</dbReference>
<evidence type="ECO:0000256" key="1">
    <source>
        <dbReference type="ARBA" id="ARBA00012444"/>
    </source>
</evidence>
<evidence type="ECO:0000259" key="10">
    <source>
        <dbReference type="PROSITE" id="PS51285"/>
    </source>
</evidence>
<evidence type="ECO:0000256" key="5">
    <source>
        <dbReference type="ARBA" id="ARBA00022777"/>
    </source>
</evidence>
<dbReference type="GO" id="GO:0005524">
    <property type="term" value="F:ATP binding"/>
    <property type="evidence" value="ECO:0007669"/>
    <property type="project" value="UniProtKB-KW"/>
</dbReference>
<comment type="catalytic activity">
    <reaction evidence="8">
        <text>L-seryl-[protein] + ATP = O-phospho-L-seryl-[protein] + ADP + H(+)</text>
        <dbReference type="Rhea" id="RHEA:17989"/>
        <dbReference type="Rhea" id="RHEA-COMP:9863"/>
        <dbReference type="Rhea" id="RHEA-COMP:11604"/>
        <dbReference type="ChEBI" id="CHEBI:15378"/>
        <dbReference type="ChEBI" id="CHEBI:29999"/>
        <dbReference type="ChEBI" id="CHEBI:30616"/>
        <dbReference type="ChEBI" id="CHEBI:83421"/>
        <dbReference type="ChEBI" id="CHEBI:456216"/>
        <dbReference type="EC" id="2.7.11.11"/>
    </reaction>
</comment>
<dbReference type="CDD" id="cd05580">
    <property type="entry name" value="STKc_PKA_like"/>
    <property type="match status" value="1"/>
</dbReference>
<dbReference type="PROSITE" id="PS51285">
    <property type="entry name" value="AGC_KINASE_CTER"/>
    <property type="match status" value="1"/>
</dbReference>
<dbReference type="Proteomes" id="UP000193560">
    <property type="component" value="Unassembled WGS sequence"/>
</dbReference>
<dbReference type="Gene3D" id="1.10.510.10">
    <property type="entry name" value="Transferase(Phosphotransferase) domain 1"/>
    <property type="match status" value="1"/>
</dbReference>
<evidence type="ECO:0000259" key="9">
    <source>
        <dbReference type="PROSITE" id="PS50011"/>
    </source>
</evidence>
<dbReference type="EC" id="2.7.11.11" evidence="1"/>
<dbReference type="EMBL" id="MCGE01000007">
    <property type="protein sequence ID" value="ORZ19717.1"/>
    <property type="molecule type" value="Genomic_DNA"/>
</dbReference>
<dbReference type="SUPFAM" id="SSF56112">
    <property type="entry name" value="Protein kinase-like (PK-like)"/>
    <property type="match status" value="1"/>
</dbReference>
<comment type="caution">
    <text evidence="11">The sequence shown here is derived from an EMBL/GenBank/DDBJ whole genome shotgun (WGS) entry which is preliminary data.</text>
</comment>
<dbReference type="GO" id="GO:0005634">
    <property type="term" value="C:nucleus"/>
    <property type="evidence" value="ECO:0007669"/>
    <property type="project" value="TreeGrafter"/>
</dbReference>
<keyword evidence="12" id="KW-1185">Reference proteome</keyword>
<dbReference type="Pfam" id="PF00069">
    <property type="entry name" value="Pkinase"/>
    <property type="match status" value="1"/>
</dbReference>
<evidence type="ECO:0000313" key="11">
    <source>
        <dbReference type="EMBL" id="ORZ19717.1"/>
    </source>
</evidence>
<keyword evidence="2" id="KW-0723">Serine/threonine-protein kinase</keyword>
<gene>
    <name evidence="11" type="ORF">BCR42DRAFT_322999</name>
</gene>
<name>A0A1X2INW9_9FUNG</name>
<evidence type="ECO:0000256" key="7">
    <source>
        <dbReference type="ARBA" id="ARBA00047292"/>
    </source>
</evidence>
<feature type="domain" description="AGC-kinase C-terminal" evidence="10">
    <location>
        <begin position="285"/>
        <end position="345"/>
    </location>
</feature>
<protein>
    <recommendedName>
        <fullName evidence="1">cAMP-dependent protein kinase</fullName>
        <ecNumber evidence="1">2.7.11.11</ecNumber>
    </recommendedName>
</protein>
<accession>A0A1X2INW9</accession>
<dbReference type="InterPro" id="IPR011009">
    <property type="entry name" value="Kinase-like_dom_sf"/>
</dbReference>
<dbReference type="GO" id="GO:0005829">
    <property type="term" value="C:cytosol"/>
    <property type="evidence" value="ECO:0007669"/>
    <property type="project" value="TreeGrafter"/>
</dbReference>
<dbReference type="PROSITE" id="PS50011">
    <property type="entry name" value="PROTEIN_KINASE_DOM"/>
    <property type="match status" value="1"/>
</dbReference>
<evidence type="ECO:0000256" key="8">
    <source>
        <dbReference type="ARBA" id="ARBA00047454"/>
    </source>
</evidence>
<keyword evidence="4" id="KW-0547">Nucleotide-binding</keyword>
<dbReference type="OrthoDB" id="63267at2759"/>
<dbReference type="PANTHER" id="PTHR24353:SF153">
    <property type="entry name" value="CAMP-DEPENDENT PROTEIN KINASE CATALYTIC SUBUNIT 1"/>
    <property type="match status" value="1"/>
</dbReference>
<evidence type="ECO:0000313" key="12">
    <source>
        <dbReference type="Proteomes" id="UP000193560"/>
    </source>
</evidence>
<keyword evidence="5 11" id="KW-0418">Kinase</keyword>
<proteinExistence type="predicted"/>
<dbReference type="STRING" id="90262.A0A1X2INW9"/>
<comment type="catalytic activity">
    <reaction evidence="7">
        <text>L-threonyl-[protein] + ATP = O-phospho-L-threonyl-[protein] + ADP + H(+)</text>
        <dbReference type="Rhea" id="RHEA:46608"/>
        <dbReference type="Rhea" id="RHEA-COMP:11060"/>
        <dbReference type="Rhea" id="RHEA-COMP:11605"/>
        <dbReference type="ChEBI" id="CHEBI:15378"/>
        <dbReference type="ChEBI" id="CHEBI:30013"/>
        <dbReference type="ChEBI" id="CHEBI:30616"/>
        <dbReference type="ChEBI" id="CHEBI:61977"/>
        <dbReference type="ChEBI" id="CHEBI:456216"/>
        <dbReference type="EC" id="2.7.11.11"/>
    </reaction>
</comment>
<dbReference type="InterPro" id="IPR008271">
    <property type="entry name" value="Ser/Thr_kinase_AS"/>
</dbReference>
<dbReference type="GO" id="GO:0009653">
    <property type="term" value="P:anatomical structure morphogenesis"/>
    <property type="evidence" value="ECO:0007669"/>
    <property type="project" value="UniProtKB-ARBA"/>
</dbReference>
<dbReference type="AlphaFoldDB" id="A0A1X2INW9"/>
<dbReference type="InterPro" id="IPR000961">
    <property type="entry name" value="AGC-kinase_C"/>
</dbReference>
<evidence type="ECO:0000256" key="2">
    <source>
        <dbReference type="ARBA" id="ARBA00022527"/>
    </source>
</evidence>
<evidence type="ECO:0000256" key="3">
    <source>
        <dbReference type="ARBA" id="ARBA00022679"/>
    </source>
</evidence>
<dbReference type="GO" id="GO:0004691">
    <property type="term" value="F:cAMP-dependent protein kinase activity"/>
    <property type="evidence" value="ECO:0007669"/>
    <property type="project" value="UniProtKB-EC"/>
</dbReference>
<dbReference type="FunFam" id="1.10.510.10:FF:000005">
    <property type="entry name" value="cAMP-dependent protein kinase catalytic subunit alpha"/>
    <property type="match status" value="1"/>
</dbReference>
<dbReference type="InterPro" id="IPR000719">
    <property type="entry name" value="Prot_kinase_dom"/>
</dbReference>
<feature type="domain" description="Protein kinase" evidence="9">
    <location>
        <begin position="29"/>
        <end position="284"/>
    </location>
</feature>
<dbReference type="PANTHER" id="PTHR24353">
    <property type="entry name" value="CYCLIC NUCLEOTIDE-DEPENDENT PROTEIN KINASE"/>
    <property type="match status" value="1"/>
</dbReference>
<sequence length="345" mass="40225">MSAIFSGSAARRRYWGKRNKHRKLRLDDFHIKQTLGTGACGRVHLAQSKFNKKHYAIKTLNKHEVVRKKQVDHTNNEFTILRDMYHPFLVTLWDAFQDDCHLFMVMDYVPGGELFRELRRQKKFSQEAVRFYAAEVILALEYLHANEIIYRDLKPENILLDERGHVKLTDFGFAKRVPTYTYTVCGTPDYLAPEMIRSQGYTLAVDWWSLGVLIYEMLVGKPPFADTNPVNLYEKILDCRIDWPDGFDPVIMDLLLGLLTPNVAQRYRGTNNDGYRDIKQHPWFASIDFDLVFRRQVMPPYIPSVMNDGDSACFAKYKEIGHPYGAHHHSSPPFTDQHRSKFPAF</sequence>
<dbReference type="FunFam" id="3.30.200.20:FF:000042">
    <property type="entry name" value="Aurora kinase A"/>
    <property type="match status" value="1"/>
</dbReference>
<keyword evidence="6" id="KW-0067">ATP-binding</keyword>
<evidence type="ECO:0000256" key="6">
    <source>
        <dbReference type="ARBA" id="ARBA00022840"/>
    </source>
</evidence>
<organism evidence="11 12">
    <name type="scientific">Absidia repens</name>
    <dbReference type="NCBI Taxonomy" id="90262"/>
    <lineage>
        <taxon>Eukaryota</taxon>
        <taxon>Fungi</taxon>
        <taxon>Fungi incertae sedis</taxon>
        <taxon>Mucoromycota</taxon>
        <taxon>Mucoromycotina</taxon>
        <taxon>Mucoromycetes</taxon>
        <taxon>Mucorales</taxon>
        <taxon>Cunninghamellaceae</taxon>
        <taxon>Absidia</taxon>
    </lineage>
</organism>
<reference evidence="11 12" key="1">
    <citation type="submission" date="2016-07" db="EMBL/GenBank/DDBJ databases">
        <title>Pervasive Adenine N6-methylation of Active Genes in Fungi.</title>
        <authorList>
            <consortium name="DOE Joint Genome Institute"/>
            <person name="Mondo S.J."/>
            <person name="Dannebaum R.O."/>
            <person name="Kuo R.C."/>
            <person name="Labutti K."/>
            <person name="Haridas S."/>
            <person name="Kuo A."/>
            <person name="Salamov A."/>
            <person name="Ahrendt S.R."/>
            <person name="Lipzen A."/>
            <person name="Sullivan W."/>
            <person name="Andreopoulos W.B."/>
            <person name="Clum A."/>
            <person name="Lindquist E."/>
            <person name="Daum C."/>
            <person name="Ramamoorthy G.K."/>
            <person name="Gryganskyi A."/>
            <person name="Culley D."/>
            <person name="Magnuson J.K."/>
            <person name="James T.Y."/>
            <person name="O'Malley M.A."/>
            <person name="Stajich J.E."/>
            <person name="Spatafora J.W."/>
            <person name="Visel A."/>
            <person name="Grigoriev I.V."/>
        </authorList>
    </citation>
    <scope>NUCLEOTIDE SEQUENCE [LARGE SCALE GENOMIC DNA]</scope>
    <source>
        <strain evidence="11 12">NRRL 1336</strain>
    </source>
</reference>